<keyword evidence="2" id="KW-0472">Membrane</keyword>
<evidence type="ECO:0000256" key="2">
    <source>
        <dbReference type="SAM" id="Phobius"/>
    </source>
</evidence>
<feature type="transmembrane region" description="Helical" evidence="2">
    <location>
        <begin position="42"/>
        <end position="66"/>
    </location>
</feature>
<feature type="region of interest" description="Disordered" evidence="1">
    <location>
        <begin position="1"/>
        <end position="39"/>
    </location>
</feature>
<organism evidence="4 5">
    <name type="scientific">Planctopirus hydrillae</name>
    <dbReference type="NCBI Taxonomy" id="1841610"/>
    <lineage>
        <taxon>Bacteria</taxon>
        <taxon>Pseudomonadati</taxon>
        <taxon>Planctomycetota</taxon>
        <taxon>Planctomycetia</taxon>
        <taxon>Planctomycetales</taxon>
        <taxon>Planctomycetaceae</taxon>
        <taxon>Planctopirus</taxon>
    </lineage>
</organism>
<evidence type="ECO:0000313" key="5">
    <source>
        <dbReference type="Proteomes" id="UP000094828"/>
    </source>
</evidence>
<dbReference type="InterPro" id="IPR000421">
    <property type="entry name" value="FA58C"/>
</dbReference>
<dbReference type="SUPFAM" id="SSF49785">
    <property type="entry name" value="Galactose-binding domain-like"/>
    <property type="match status" value="1"/>
</dbReference>
<keyword evidence="2" id="KW-0812">Transmembrane</keyword>
<dbReference type="Gene3D" id="2.60.120.260">
    <property type="entry name" value="Galactose-binding domain-like"/>
    <property type="match status" value="1"/>
</dbReference>
<dbReference type="Pfam" id="PF00754">
    <property type="entry name" value="F5_F8_type_C"/>
    <property type="match status" value="1"/>
</dbReference>
<evidence type="ECO:0000313" key="4">
    <source>
        <dbReference type="EMBL" id="ODA35470.1"/>
    </source>
</evidence>
<comment type="caution">
    <text evidence="4">The sequence shown here is derived from an EMBL/GenBank/DDBJ whole genome shotgun (WGS) entry which is preliminary data.</text>
</comment>
<keyword evidence="2" id="KW-1133">Transmembrane helix</keyword>
<dbReference type="InterPro" id="IPR008979">
    <property type="entry name" value="Galactose-bd-like_sf"/>
</dbReference>
<proteinExistence type="predicted"/>
<keyword evidence="5" id="KW-1185">Reference proteome</keyword>
<dbReference type="RefSeq" id="WP_068845959.1">
    <property type="nucleotide sequence ID" value="NZ_LYDR01000033.1"/>
</dbReference>
<accession>A0A1C3EQF0</accession>
<sequence>MSQKLPPAPRPRKHGLGTAPQVRRSSAPSSARKSTKTTGGNSNLLVVGLGLGGAGLLAVIVALIVLTRAAPTSSEGASLAAVDPVMNGKAGAGTSVAGMAVAVSSTPGDAIAVSDTIPGKTTIHGKTESNQSSHAVTASVVEPIDPAVDLWLSEFPAQASALRGKVQALGTGDLTAKLREPALRRELVRHEILRQFSPKELLVFLKSPSEQTFLKEFFSQTLWMEEFVGSGSFKSPVTGLLALAAIAEFDPEIRKPSLEQKIATSVALETAMSDQTPVNAVQIYRYYRDRNRQGKLHPGFVQLDIWEMRFAVAATVTFDELTWIGNRASFSPTEARSAAWQVHYLGDSPFGDSIQSAWYYMPWSERLNYTQKTVRVGGVCGSLSTTGALSAKADGIPATTMGEPGHCAFAVRPERGKWVDGNSVDGNHRTPHRNYFEANWADLFAGDAAWMHPNLREAQYLAWAAEVLPQEETNVRTQIYKQATLANPFHYGFQAKYFDLLQQQNAPIVVKSEAAQLAVTTFQRTPETSWLLIKRFCQGGTSSSDRVALQKIWLAGYEKPVENLVMQMPLDRIVEEMGKQRDQAAKPGLFGDVLQTTISNDKIFARFLDACQKMAAQDVSLKEGLLAGLAAAATSTASNSEDALKSLCRQGILLAEQTADKSAFYALSELGAKFIKPNYKTAHKPYSGVLLSEGGIPAISTTCRWDEPLEHAGILKESGGRFHTDQEANPALVVELGKQGNISGIAIVNVDGGNSARAVPFKVAVSIDGKNWQQVFKANKNEKVWQIDLTSRRPLAKYVRIEGDYPDGRKDFLHLNGVYVYGRPAQ</sequence>
<dbReference type="AlphaFoldDB" id="A0A1C3EQF0"/>
<feature type="compositionally biased region" description="Low complexity" evidence="1">
    <location>
        <begin position="23"/>
        <end position="39"/>
    </location>
</feature>
<gene>
    <name evidence="4" type="ORF">A6X21_16785</name>
</gene>
<dbReference type="EMBL" id="LYDR01000033">
    <property type="protein sequence ID" value="ODA35470.1"/>
    <property type="molecule type" value="Genomic_DNA"/>
</dbReference>
<dbReference type="OrthoDB" id="276805at2"/>
<dbReference type="STRING" id="1841610.A6X21_16785"/>
<protein>
    <recommendedName>
        <fullName evidence="3">F5/8 type C domain-containing protein</fullName>
    </recommendedName>
</protein>
<name>A0A1C3EQF0_9PLAN</name>
<feature type="domain" description="F5/8 type C" evidence="3">
    <location>
        <begin position="718"/>
        <end position="805"/>
    </location>
</feature>
<dbReference type="Proteomes" id="UP000094828">
    <property type="component" value="Unassembled WGS sequence"/>
</dbReference>
<evidence type="ECO:0000256" key="1">
    <source>
        <dbReference type="SAM" id="MobiDB-lite"/>
    </source>
</evidence>
<evidence type="ECO:0000259" key="3">
    <source>
        <dbReference type="Pfam" id="PF00754"/>
    </source>
</evidence>
<reference evidence="4 5" key="1">
    <citation type="submission" date="2016-05" db="EMBL/GenBank/DDBJ databases">
        <title>Genomic and physiological characterization of Planctopirus sp. isolated from fresh water lake.</title>
        <authorList>
            <person name="Subhash Y."/>
            <person name="Ramana C."/>
        </authorList>
    </citation>
    <scope>NUCLEOTIDE SEQUENCE [LARGE SCALE GENOMIC DNA]</scope>
    <source>
        <strain evidence="4 5">JC280</strain>
    </source>
</reference>